<reference evidence="3 4" key="1">
    <citation type="journal article" date="2020" name="G3 (Bethesda)">
        <title>Improved Reference Genome for Cyclotella cryptica CCMP332, a Model for Cell Wall Morphogenesis, Salinity Adaptation, and Lipid Production in Diatoms (Bacillariophyta).</title>
        <authorList>
            <person name="Roberts W.R."/>
            <person name="Downey K.M."/>
            <person name="Ruck E.C."/>
            <person name="Traller J.C."/>
            <person name="Alverson A.J."/>
        </authorList>
    </citation>
    <scope>NUCLEOTIDE SEQUENCE [LARGE SCALE GENOMIC DNA]</scope>
    <source>
        <strain evidence="3 4">CCMP332</strain>
    </source>
</reference>
<keyword evidence="2" id="KW-0812">Transmembrane</keyword>
<sequence length="258" mass="29377">MPIPPPHEQLGYLVQDSINADPTNLARVLREDPALPFQDLESVDSSHLTVGPAAPKVCLGCVGFQAVSVADNRGKLEAWATIPVILISLMIGALVFLFFGRRLWKRHREVGPDTEREMRTKDFAVSELDMTKEKDGYAMAGLVEETTEEGDCSRTSSEKKKKNKKRKKQLIDRSTRTDASDTSELSGYPHAEEEDSSSSSSSEDESEEARRRRRRRERKSKRAHQRSVRSDPPSLEDLRREKQKKKRRSSKRRARSRD</sequence>
<feature type="compositionally biased region" description="Basic residues" evidence="1">
    <location>
        <begin position="241"/>
        <end position="258"/>
    </location>
</feature>
<organism evidence="3 4">
    <name type="scientific">Cyclotella cryptica</name>
    <dbReference type="NCBI Taxonomy" id="29204"/>
    <lineage>
        <taxon>Eukaryota</taxon>
        <taxon>Sar</taxon>
        <taxon>Stramenopiles</taxon>
        <taxon>Ochrophyta</taxon>
        <taxon>Bacillariophyta</taxon>
        <taxon>Coscinodiscophyceae</taxon>
        <taxon>Thalassiosirophycidae</taxon>
        <taxon>Stephanodiscales</taxon>
        <taxon>Stephanodiscaceae</taxon>
        <taxon>Cyclotella</taxon>
    </lineage>
</organism>
<dbReference type="AlphaFoldDB" id="A0ABD3Q093"/>
<evidence type="ECO:0000313" key="4">
    <source>
        <dbReference type="Proteomes" id="UP001516023"/>
    </source>
</evidence>
<keyword evidence="2" id="KW-0472">Membrane</keyword>
<dbReference type="Proteomes" id="UP001516023">
    <property type="component" value="Unassembled WGS sequence"/>
</dbReference>
<feature type="compositionally biased region" description="Basic residues" evidence="1">
    <location>
        <begin position="211"/>
        <end position="227"/>
    </location>
</feature>
<keyword evidence="2" id="KW-1133">Transmembrane helix</keyword>
<feature type="region of interest" description="Disordered" evidence="1">
    <location>
        <begin position="145"/>
        <end position="258"/>
    </location>
</feature>
<comment type="caution">
    <text evidence="3">The sequence shown here is derived from an EMBL/GenBank/DDBJ whole genome shotgun (WGS) entry which is preliminary data.</text>
</comment>
<accession>A0ABD3Q093</accession>
<feature type="compositionally biased region" description="Acidic residues" evidence="1">
    <location>
        <begin position="192"/>
        <end position="207"/>
    </location>
</feature>
<feature type="compositionally biased region" description="Basic residues" evidence="1">
    <location>
        <begin position="159"/>
        <end position="168"/>
    </location>
</feature>
<feature type="transmembrane region" description="Helical" evidence="2">
    <location>
        <begin position="78"/>
        <end position="99"/>
    </location>
</feature>
<protein>
    <submittedName>
        <fullName evidence="3">Uncharacterized protein</fullName>
    </submittedName>
</protein>
<feature type="compositionally biased region" description="Basic and acidic residues" evidence="1">
    <location>
        <begin position="169"/>
        <end position="179"/>
    </location>
</feature>
<gene>
    <name evidence="3" type="ORF">HJC23_013315</name>
</gene>
<evidence type="ECO:0000256" key="2">
    <source>
        <dbReference type="SAM" id="Phobius"/>
    </source>
</evidence>
<name>A0ABD3Q093_9STRA</name>
<evidence type="ECO:0000256" key="1">
    <source>
        <dbReference type="SAM" id="MobiDB-lite"/>
    </source>
</evidence>
<keyword evidence="4" id="KW-1185">Reference proteome</keyword>
<evidence type="ECO:0000313" key="3">
    <source>
        <dbReference type="EMBL" id="KAL3793753.1"/>
    </source>
</evidence>
<proteinExistence type="predicted"/>
<dbReference type="EMBL" id="JABMIG020000088">
    <property type="protein sequence ID" value="KAL3793753.1"/>
    <property type="molecule type" value="Genomic_DNA"/>
</dbReference>